<evidence type="ECO:0000313" key="4">
    <source>
        <dbReference type="EMBL" id="KAF4456894.1"/>
    </source>
</evidence>
<dbReference type="Pfam" id="PF24864">
    <property type="entry name" value="DUF7730"/>
    <property type="match status" value="1"/>
</dbReference>
<evidence type="ECO:0000256" key="1">
    <source>
        <dbReference type="SAM" id="MobiDB-lite"/>
    </source>
</evidence>
<feature type="region of interest" description="Disordered" evidence="1">
    <location>
        <begin position="381"/>
        <end position="406"/>
    </location>
</feature>
<sequence>MIVFRFLWLLFGLFAFPFLSAEGTDTTTARSLLKIWDVDVTCTNERQYLEESMAIALEIVTKTHEALEFIRFAGPKDGKGKLRVRAVWKSLRAFLGIEQEHADLRREVTALFKKIEDTIPAEENNPAKGYVEKLAKLPNHKPMIACSDEPKLRSEPDFKKYLFDNVGAWVHDHRFVCKPEKREKPVICEDWIAAVVTWDKDLLMICPILFEAKWKGRPSPKAFKASGIKAGHKLREYSQHLSVTLVHELCHWFGGLIEENQQPVIDDQTAIDKYGRLLYRAGQRLQPLVSAPSGEQIETNGLRRIECCNKNADSLALFALAMYYDDWEWFNGGEAGVPGQKYESNPNSEMSYSPREPDAEELEQEWKEYWEARVKELPLLPNQRPRALTPDPPTLTSDPKSCSSQAPLPLDQSSCYWFKVPPYIRRDILRLAFRDTHLHIYMHHSHPDVPHQPDSKYHCGIVIKPESQGPMTRGGLNGPWSDDCPGGGDSAICEAWRQQDGPSACHIWVMGWLLSCRQKYSRSYLETIEVLYSTNTLILEGSRMMSFLSKLILPQRLALMNSLEITWPLKAKFIPDQSYGDLDQEHLESIFNMLSPTQFPALSRLYIWFDESNAKLAVGGLEACQKVILKHLDSFTKRMTHLAECAFALPSFLIDTIHYRATEVSRVTWEDGCTMFNHEDSYRHVWRDANGEATVVRLPYIDSYPKPPYHLLQEDIQVPGYWILEASDKPVGESTQECPYHNWCGTGSYDFDRSALIGYRPTNN</sequence>
<feature type="signal peptide" evidence="2">
    <location>
        <begin position="1"/>
        <end position="21"/>
    </location>
</feature>
<dbReference type="OrthoDB" id="515692at2759"/>
<gene>
    <name evidence="4" type="ORF">F53441_1105</name>
</gene>
<keyword evidence="2" id="KW-0732">Signal</keyword>
<reference evidence="4" key="1">
    <citation type="submission" date="2020-01" db="EMBL/GenBank/DDBJ databases">
        <title>Identification and distribution of gene clusters putatively required for synthesis of sphingolipid metabolism inhibitors in phylogenetically diverse species of the filamentous fungus Fusarium.</title>
        <authorList>
            <person name="Kim H.-S."/>
            <person name="Busman M."/>
            <person name="Brown D.W."/>
            <person name="Divon H."/>
            <person name="Uhlig S."/>
            <person name="Proctor R.H."/>
        </authorList>
    </citation>
    <scope>NUCLEOTIDE SEQUENCE</scope>
    <source>
        <strain evidence="4">NRRL 53441</strain>
    </source>
</reference>
<accession>A0A8H4KWG4</accession>
<dbReference type="InterPro" id="IPR056632">
    <property type="entry name" value="DUF7730"/>
</dbReference>
<evidence type="ECO:0000313" key="5">
    <source>
        <dbReference type="Proteomes" id="UP000605986"/>
    </source>
</evidence>
<comment type="caution">
    <text evidence="4">The sequence shown here is derived from an EMBL/GenBank/DDBJ whole genome shotgun (WGS) entry which is preliminary data.</text>
</comment>
<dbReference type="Proteomes" id="UP000605986">
    <property type="component" value="Unassembled WGS sequence"/>
</dbReference>
<feature type="chain" id="PRO_5034569915" description="DUF7730 domain-containing protein" evidence="2">
    <location>
        <begin position="22"/>
        <end position="764"/>
    </location>
</feature>
<evidence type="ECO:0000259" key="3">
    <source>
        <dbReference type="Pfam" id="PF24864"/>
    </source>
</evidence>
<protein>
    <recommendedName>
        <fullName evidence="3">DUF7730 domain-containing protein</fullName>
    </recommendedName>
</protein>
<proteinExistence type="predicted"/>
<keyword evidence="5" id="KW-1185">Reference proteome</keyword>
<dbReference type="EMBL" id="JAADJG010000044">
    <property type="protein sequence ID" value="KAF4456894.1"/>
    <property type="molecule type" value="Genomic_DNA"/>
</dbReference>
<evidence type="ECO:0000256" key="2">
    <source>
        <dbReference type="SAM" id="SignalP"/>
    </source>
</evidence>
<feature type="domain" description="DUF7730" evidence="3">
    <location>
        <begin position="412"/>
        <end position="577"/>
    </location>
</feature>
<organism evidence="4 5">
    <name type="scientific">Fusarium austroafricanum</name>
    <dbReference type="NCBI Taxonomy" id="2364996"/>
    <lineage>
        <taxon>Eukaryota</taxon>
        <taxon>Fungi</taxon>
        <taxon>Dikarya</taxon>
        <taxon>Ascomycota</taxon>
        <taxon>Pezizomycotina</taxon>
        <taxon>Sordariomycetes</taxon>
        <taxon>Hypocreomycetidae</taxon>
        <taxon>Hypocreales</taxon>
        <taxon>Nectriaceae</taxon>
        <taxon>Fusarium</taxon>
        <taxon>Fusarium concolor species complex</taxon>
    </lineage>
</organism>
<name>A0A8H4KWG4_9HYPO</name>
<dbReference type="AlphaFoldDB" id="A0A8H4KWG4"/>